<sequence>VNIWIIFSSATTISKPSITESKTVSKLVFLQAVTALGFKQPTPIQKACVPVGLLGKDLCACAATGTGKTAAFMLPVLERLVYKPRTSQVTRVLVLVPTRELGIQVHSVARQLAQLGLICVDLSSGGLDLKSQEAALRAGPDILIATPGRLIDHLHNTPSFELTHIEILILDEADRMLDEYFEEQMKEIIRLCSYNRQTMLFSATMTEEVCMLDHVCCCIIGSPSDCPVTRPSFSQYHTIDFPKPSVNRVDFEVLCKKRSYAQSHKLEKLGVRIRNFALVMLLFCRRFKDEQIDILVATDVAARGLDIDGVKTVINFTMPGTVKHYVHRVGRTARAGRSGRSVSLVGESERKMLKEVVKSAKSTVKARVLPPGKQSCEQVAQRAAKRERRPKRARAMPEDEAPTKGM</sequence>
<dbReference type="InterPro" id="IPR050079">
    <property type="entry name" value="DEAD_box_RNA_helicase"/>
</dbReference>
<protein>
    <submittedName>
        <fullName evidence="9">DEAD (Asp-Glu-Ala-Asp) box polypeptide 27</fullName>
    </submittedName>
</protein>
<feature type="region of interest" description="Disordered" evidence="6">
    <location>
        <begin position="371"/>
        <end position="406"/>
    </location>
</feature>
<dbReference type="Bgee" id="ENSNBRG00000006206">
    <property type="expression patterns" value="Expressed in mesonephros and 6 other cell types or tissues"/>
</dbReference>
<evidence type="ECO:0000256" key="5">
    <source>
        <dbReference type="RuleBase" id="RU000492"/>
    </source>
</evidence>
<dbReference type="Gene3D" id="3.40.50.300">
    <property type="entry name" value="P-loop containing nucleotide triphosphate hydrolases"/>
    <property type="match status" value="2"/>
</dbReference>
<organism evidence="9 10">
    <name type="scientific">Neolamprologus brichardi</name>
    <name type="common">Fairy cichlid</name>
    <name type="synonym">Lamprologus brichardi</name>
    <dbReference type="NCBI Taxonomy" id="32507"/>
    <lineage>
        <taxon>Eukaryota</taxon>
        <taxon>Metazoa</taxon>
        <taxon>Chordata</taxon>
        <taxon>Craniata</taxon>
        <taxon>Vertebrata</taxon>
        <taxon>Euteleostomi</taxon>
        <taxon>Actinopterygii</taxon>
        <taxon>Neopterygii</taxon>
        <taxon>Teleostei</taxon>
        <taxon>Neoteleostei</taxon>
        <taxon>Acanthomorphata</taxon>
        <taxon>Ovalentaria</taxon>
        <taxon>Cichlomorphae</taxon>
        <taxon>Cichliformes</taxon>
        <taxon>Cichlidae</taxon>
        <taxon>African cichlids</taxon>
        <taxon>Pseudocrenilabrinae</taxon>
        <taxon>Lamprologini</taxon>
        <taxon>Neolamprologus</taxon>
    </lineage>
</organism>
<dbReference type="SMART" id="SM00487">
    <property type="entry name" value="DEXDc"/>
    <property type="match status" value="1"/>
</dbReference>
<dbReference type="OMA" id="DARGECE"/>
<evidence type="ECO:0000256" key="6">
    <source>
        <dbReference type="SAM" id="MobiDB-lite"/>
    </source>
</evidence>
<dbReference type="InterPro" id="IPR001650">
    <property type="entry name" value="Helicase_C-like"/>
</dbReference>
<dbReference type="AlphaFoldDB" id="A0A3Q4GFT8"/>
<evidence type="ECO:0000256" key="4">
    <source>
        <dbReference type="ARBA" id="ARBA00022840"/>
    </source>
</evidence>
<comment type="similarity">
    <text evidence="5">Belongs to the DEAD box helicase family.</text>
</comment>
<keyword evidence="4 5" id="KW-0067">ATP-binding</keyword>
<evidence type="ECO:0000313" key="9">
    <source>
        <dbReference type="Ensembl" id="ENSNBRP00000007990.1"/>
    </source>
</evidence>
<evidence type="ECO:0000256" key="3">
    <source>
        <dbReference type="ARBA" id="ARBA00022806"/>
    </source>
</evidence>
<dbReference type="PANTHER" id="PTHR47959:SF22">
    <property type="entry name" value="RNA HELICASE"/>
    <property type="match status" value="1"/>
</dbReference>
<evidence type="ECO:0000259" key="7">
    <source>
        <dbReference type="PROSITE" id="PS51192"/>
    </source>
</evidence>
<dbReference type="GeneTree" id="ENSGT00550000074997"/>
<feature type="domain" description="Helicase ATP-binding" evidence="7">
    <location>
        <begin position="49"/>
        <end position="223"/>
    </location>
</feature>
<dbReference type="SMART" id="SM00490">
    <property type="entry name" value="HELICc"/>
    <property type="match status" value="1"/>
</dbReference>
<reference evidence="9" key="1">
    <citation type="submission" date="2025-08" db="UniProtKB">
        <authorList>
            <consortium name="Ensembl"/>
        </authorList>
    </citation>
    <scope>IDENTIFICATION</scope>
</reference>
<dbReference type="InterPro" id="IPR014001">
    <property type="entry name" value="Helicase_ATP-bd"/>
</dbReference>
<dbReference type="GO" id="GO:0003676">
    <property type="term" value="F:nucleic acid binding"/>
    <property type="evidence" value="ECO:0007669"/>
    <property type="project" value="InterPro"/>
</dbReference>
<dbReference type="STRING" id="32507.ENSNBRP00000007990"/>
<keyword evidence="10" id="KW-1185">Reference proteome</keyword>
<dbReference type="Ensembl" id="ENSNBRT00000008213.1">
    <property type="protein sequence ID" value="ENSNBRP00000007990.1"/>
    <property type="gene ID" value="ENSNBRG00000006206.1"/>
</dbReference>
<dbReference type="Pfam" id="PF00270">
    <property type="entry name" value="DEAD"/>
    <property type="match status" value="1"/>
</dbReference>
<dbReference type="Pfam" id="PF00271">
    <property type="entry name" value="Helicase_C"/>
    <property type="match status" value="1"/>
</dbReference>
<dbReference type="CDD" id="cd17947">
    <property type="entry name" value="DEADc_DDX27"/>
    <property type="match status" value="1"/>
</dbReference>
<dbReference type="CDD" id="cd18787">
    <property type="entry name" value="SF2_C_DEAD"/>
    <property type="match status" value="1"/>
</dbReference>
<dbReference type="PROSITE" id="PS00039">
    <property type="entry name" value="DEAD_ATP_HELICASE"/>
    <property type="match status" value="1"/>
</dbReference>
<dbReference type="SUPFAM" id="SSF52540">
    <property type="entry name" value="P-loop containing nucleoside triphosphate hydrolases"/>
    <property type="match status" value="2"/>
</dbReference>
<dbReference type="InterPro" id="IPR027417">
    <property type="entry name" value="P-loop_NTPase"/>
</dbReference>
<dbReference type="GO" id="GO:0005829">
    <property type="term" value="C:cytosol"/>
    <property type="evidence" value="ECO:0007669"/>
    <property type="project" value="TreeGrafter"/>
</dbReference>
<dbReference type="PROSITE" id="PS51192">
    <property type="entry name" value="HELICASE_ATP_BIND_1"/>
    <property type="match status" value="1"/>
</dbReference>
<dbReference type="PANTHER" id="PTHR47959">
    <property type="entry name" value="ATP-DEPENDENT RNA HELICASE RHLE-RELATED"/>
    <property type="match status" value="1"/>
</dbReference>
<keyword evidence="2 5" id="KW-0378">Hydrolase</keyword>
<accession>A0A3Q4GFT8</accession>
<feature type="domain" description="Helicase C-terminal" evidence="8">
    <location>
        <begin position="184"/>
        <end position="377"/>
    </location>
</feature>
<reference evidence="9" key="2">
    <citation type="submission" date="2025-09" db="UniProtKB">
        <authorList>
            <consortium name="Ensembl"/>
        </authorList>
    </citation>
    <scope>IDENTIFICATION</scope>
</reference>
<dbReference type="Proteomes" id="UP000261580">
    <property type="component" value="Unassembled WGS sequence"/>
</dbReference>
<dbReference type="InterPro" id="IPR000629">
    <property type="entry name" value="RNA-helicase_DEAD-box_CS"/>
</dbReference>
<evidence type="ECO:0000256" key="2">
    <source>
        <dbReference type="ARBA" id="ARBA00022801"/>
    </source>
</evidence>
<feature type="compositionally biased region" description="Basic residues" evidence="6">
    <location>
        <begin position="383"/>
        <end position="394"/>
    </location>
</feature>
<dbReference type="InterPro" id="IPR011545">
    <property type="entry name" value="DEAD/DEAH_box_helicase_dom"/>
</dbReference>
<dbReference type="GO" id="GO:0003724">
    <property type="term" value="F:RNA helicase activity"/>
    <property type="evidence" value="ECO:0007669"/>
    <property type="project" value="TreeGrafter"/>
</dbReference>
<keyword evidence="3 5" id="KW-0347">Helicase</keyword>
<evidence type="ECO:0000259" key="8">
    <source>
        <dbReference type="PROSITE" id="PS51194"/>
    </source>
</evidence>
<keyword evidence="1 5" id="KW-0547">Nucleotide-binding</keyword>
<dbReference type="GO" id="GO:0016787">
    <property type="term" value="F:hydrolase activity"/>
    <property type="evidence" value="ECO:0007669"/>
    <property type="project" value="UniProtKB-KW"/>
</dbReference>
<evidence type="ECO:0000256" key="1">
    <source>
        <dbReference type="ARBA" id="ARBA00022741"/>
    </source>
</evidence>
<dbReference type="PROSITE" id="PS51194">
    <property type="entry name" value="HELICASE_CTER"/>
    <property type="match status" value="1"/>
</dbReference>
<dbReference type="GO" id="GO:0005524">
    <property type="term" value="F:ATP binding"/>
    <property type="evidence" value="ECO:0007669"/>
    <property type="project" value="UniProtKB-KW"/>
</dbReference>
<evidence type="ECO:0000313" key="10">
    <source>
        <dbReference type="Proteomes" id="UP000261580"/>
    </source>
</evidence>
<name>A0A3Q4GFT8_NEOBR</name>
<proteinExistence type="inferred from homology"/>